<dbReference type="EMBL" id="JAASRS010000001">
    <property type="protein sequence ID" value="NIK15024.1"/>
    <property type="molecule type" value="Genomic_DNA"/>
</dbReference>
<dbReference type="Pfam" id="PF13193">
    <property type="entry name" value="AMP-binding_C"/>
    <property type="match status" value="1"/>
</dbReference>
<dbReference type="AlphaFoldDB" id="A0A846MI37"/>
<proteinExistence type="inferred from homology"/>
<evidence type="ECO:0000256" key="1">
    <source>
        <dbReference type="ARBA" id="ARBA00006432"/>
    </source>
</evidence>
<keyword evidence="2 4" id="KW-0436">Ligase</keyword>
<organism evidence="4 5">
    <name type="scientific">Saccharococcus thermophilus</name>
    <dbReference type="NCBI Taxonomy" id="29396"/>
    <lineage>
        <taxon>Bacteria</taxon>
        <taxon>Bacillati</taxon>
        <taxon>Bacillota</taxon>
        <taxon>Bacilli</taxon>
        <taxon>Bacillales</taxon>
        <taxon>Anoxybacillaceae</taxon>
        <taxon>Saccharococcus</taxon>
    </lineage>
</organism>
<comment type="caution">
    <text evidence="4">The sequence shown here is derived from an EMBL/GenBank/DDBJ whole genome shotgun (WGS) entry which is preliminary data.</text>
</comment>
<dbReference type="GO" id="GO:0016405">
    <property type="term" value="F:CoA-ligase activity"/>
    <property type="evidence" value="ECO:0007669"/>
    <property type="project" value="TreeGrafter"/>
</dbReference>
<name>A0A846MI37_9BACL</name>
<accession>A0A846MI37</accession>
<evidence type="ECO:0000313" key="4">
    <source>
        <dbReference type="EMBL" id="NIK15024.1"/>
    </source>
</evidence>
<dbReference type="InterPro" id="IPR045851">
    <property type="entry name" value="AMP-bd_C_sf"/>
</dbReference>
<dbReference type="Gene3D" id="3.30.300.30">
    <property type="match status" value="1"/>
</dbReference>
<protein>
    <submittedName>
        <fullName evidence="4">Acyl-CoA synthetase (AMP-forming)/AMP-acid ligase II</fullName>
    </submittedName>
</protein>
<sequence length="117" mass="13228">MIFFGCLVDYGTYFRREDATNETLRDGWGYNGDIGCLDEDGYLFFQGRLKEMIKVSGYSVFPEDVEVLLNEHLAIKQCAVISVPDPVKGEVPKAFVVVWERKETCISTSQGKCMSLL</sequence>
<dbReference type="Gene3D" id="2.30.38.10">
    <property type="entry name" value="Luciferase, Domain 3"/>
    <property type="match status" value="1"/>
</dbReference>
<dbReference type="Proteomes" id="UP000532769">
    <property type="component" value="Unassembled WGS sequence"/>
</dbReference>
<feature type="domain" description="AMP-binding enzyme C-terminal" evidence="3">
    <location>
        <begin position="65"/>
        <end position="98"/>
    </location>
</feature>
<evidence type="ECO:0000259" key="3">
    <source>
        <dbReference type="Pfam" id="PF13193"/>
    </source>
</evidence>
<evidence type="ECO:0000313" key="5">
    <source>
        <dbReference type="Proteomes" id="UP000532769"/>
    </source>
</evidence>
<comment type="similarity">
    <text evidence="1">Belongs to the ATP-dependent AMP-binding enzyme family.</text>
</comment>
<keyword evidence="5" id="KW-1185">Reference proteome</keyword>
<dbReference type="PANTHER" id="PTHR24096:SF149">
    <property type="entry name" value="AMP-BINDING DOMAIN-CONTAINING PROTEIN-RELATED"/>
    <property type="match status" value="1"/>
</dbReference>
<gene>
    <name evidence="4" type="ORF">BDD39_001534</name>
</gene>
<dbReference type="SUPFAM" id="SSF56801">
    <property type="entry name" value="Acetyl-CoA synthetase-like"/>
    <property type="match status" value="1"/>
</dbReference>
<dbReference type="InterPro" id="IPR025110">
    <property type="entry name" value="AMP-bd_C"/>
</dbReference>
<evidence type="ECO:0000256" key="2">
    <source>
        <dbReference type="ARBA" id="ARBA00022598"/>
    </source>
</evidence>
<reference evidence="4 5" key="1">
    <citation type="submission" date="2020-03" db="EMBL/GenBank/DDBJ databases">
        <title>Genomic Encyclopedia of Archaeal and Bacterial Type Strains, Phase II (KMG-II): from individual species to whole genera.</title>
        <authorList>
            <person name="Goeker M."/>
        </authorList>
    </citation>
    <scope>NUCLEOTIDE SEQUENCE [LARGE SCALE GENOMIC DNA]</scope>
    <source>
        <strain evidence="4 5">DSM 4749</strain>
    </source>
</reference>
<dbReference type="PANTHER" id="PTHR24096">
    <property type="entry name" value="LONG-CHAIN-FATTY-ACID--COA LIGASE"/>
    <property type="match status" value="1"/>
</dbReference>